<evidence type="ECO:0000313" key="2">
    <source>
        <dbReference type="Proteomes" id="UP000003330"/>
    </source>
</evidence>
<dbReference type="Proteomes" id="UP000003330">
    <property type="component" value="Unassembled WGS sequence"/>
</dbReference>
<reference evidence="1 2" key="1">
    <citation type="journal article" date="2014" name="Int. J. Syst. Evol. Microbiol.">
        <title>Phylogenomics and the dynamic genome evolution of the genus Streptococcus.</title>
        <authorList>
            <consortium name="The Broad Institute Genome Sequencing Platform"/>
            <person name="Richards V.P."/>
            <person name="Palmer S.R."/>
            <person name="Pavinski Bitar P.D."/>
            <person name="Qin X."/>
            <person name="Weinstock G.M."/>
            <person name="Highlander S.K."/>
            <person name="Town C.D."/>
            <person name="Burne R.A."/>
            <person name="Stanhope M.J."/>
        </authorList>
    </citation>
    <scope>NUCLEOTIDE SEQUENCE [LARGE SCALE GENOMIC DNA]</scope>
    <source>
        <strain evidence="1 2">707-05</strain>
    </source>
</reference>
<keyword evidence="2" id="KW-1185">Reference proteome</keyword>
<dbReference type="EMBL" id="AEUX02000006">
    <property type="protein sequence ID" value="EHI69678.1"/>
    <property type="molecule type" value="Genomic_DNA"/>
</dbReference>
<gene>
    <name evidence="1" type="ORF">STRIC_1435</name>
</gene>
<dbReference type="STRING" id="764299.STRIC_1435"/>
<accession>G5K3R4</accession>
<sequence length="65" mass="7151">MLSGDERDPKAIPTSSSHVIITPDTTISITNADRIMGNGTIYEITFVDNPVNIDHHLEIYLKVVA</sequence>
<dbReference type="AlphaFoldDB" id="G5K3R4"/>
<proteinExistence type="predicted"/>
<evidence type="ECO:0000313" key="1">
    <source>
        <dbReference type="EMBL" id="EHI69678.1"/>
    </source>
</evidence>
<name>G5K3R4_9STRE</name>
<comment type="caution">
    <text evidence="1">The sequence shown here is derived from an EMBL/GenBank/DDBJ whole genome shotgun (WGS) entry which is preliminary data.</text>
</comment>
<protein>
    <submittedName>
        <fullName evidence="1">Uncharacterized protein</fullName>
    </submittedName>
</protein>
<organism evidence="1 2">
    <name type="scientific">Streptococcus ictaluri 707-05</name>
    <dbReference type="NCBI Taxonomy" id="764299"/>
    <lineage>
        <taxon>Bacteria</taxon>
        <taxon>Bacillati</taxon>
        <taxon>Bacillota</taxon>
        <taxon>Bacilli</taxon>
        <taxon>Lactobacillales</taxon>
        <taxon>Streptococcaceae</taxon>
        <taxon>Streptococcus</taxon>
    </lineage>
</organism>